<reference evidence="3 4" key="1">
    <citation type="submission" date="2020-05" db="EMBL/GenBank/DDBJ databases">
        <title>Identification and distribution of gene clusters putatively required for synthesis of sphingolipid metabolism inhibitors in phylogenetically diverse species of the filamentous fungus Fusarium.</title>
        <authorList>
            <person name="Kim H.-S."/>
            <person name="Busman M."/>
            <person name="Brown D.W."/>
            <person name="Divon H."/>
            <person name="Uhlig S."/>
            <person name="Proctor R.H."/>
        </authorList>
    </citation>
    <scope>NUCLEOTIDE SEQUENCE [LARGE SCALE GENOMIC DNA]</scope>
    <source>
        <strain evidence="3 4">NRRL 13617</strain>
    </source>
</reference>
<feature type="region of interest" description="Disordered" evidence="1">
    <location>
        <begin position="155"/>
        <end position="183"/>
    </location>
</feature>
<dbReference type="Proteomes" id="UP000582016">
    <property type="component" value="Unassembled WGS sequence"/>
</dbReference>
<feature type="chain" id="PRO_5034965225" description="CBM-cenC domain-containing protein" evidence="2">
    <location>
        <begin position="22"/>
        <end position="494"/>
    </location>
</feature>
<protein>
    <recommendedName>
        <fullName evidence="5">CBM-cenC domain-containing protein</fullName>
    </recommendedName>
</protein>
<evidence type="ECO:0000313" key="3">
    <source>
        <dbReference type="EMBL" id="KAF5570981.1"/>
    </source>
</evidence>
<evidence type="ECO:0000256" key="1">
    <source>
        <dbReference type="SAM" id="MobiDB-lite"/>
    </source>
</evidence>
<organism evidence="3 4">
    <name type="scientific">Fusarium phyllophilum</name>
    <dbReference type="NCBI Taxonomy" id="47803"/>
    <lineage>
        <taxon>Eukaryota</taxon>
        <taxon>Fungi</taxon>
        <taxon>Dikarya</taxon>
        <taxon>Ascomycota</taxon>
        <taxon>Pezizomycotina</taxon>
        <taxon>Sordariomycetes</taxon>
        <taxon>Hypocreomycetidae</taxon>
        <taxon>Hypocreales</taxon>
        <taxon>Nectriaceae</taxon>
        <taxon>Fusarium</taxon>
        <taxon>Fusarium fujikuroi species complex</taxon>
    </lineage>
</organism>
<feature type="region of interest" description="Disordered" evidence="1">
    <location>
        <begin position="315"/>
        <end position="338"/>
    </location>
</feature>
<sequence length="494" mass="50803">MSAKTIMTAFVAALLVAGSEAGPCKPRPRTTDILNTVEITSSFAKATSTEAGLSMIDVSSTGYLTFTTDQSESEPSTVSKDTTTTASVVSTTATSSSVALTSSIFEISVEPTTVTEDATTTAVSTTTELSSNIIESHTQTSTFSEDTTAFAVLTTETSSTRESTSEITESSTEKSTATADSGTTTLSTISTTVLSSSIERSTGISTITDDATTTAAISTSEVSSTKELTSDCIEESTTTEGPSTTAISATELSYTIIDSSTGISTVTEDNTPTTIETSLAVDASSTVIESSTEVATSSQEPTTTALISTTGLIPTTTESTTTSEATTTTTTEAAGPPTITNLTFDDTTEPWSVTQPNLVSLSLDSNIKHDGRSSARMSFSPAGGSTSYITQEFSSPPQAGVGYPASAWVRPGDGCTLAVLGCAYGNAGLFAGRRNLVVAAIGTQPGTINQWQEISYTCVYTQAQIDQGGLALNVGFMCNAGSEAWIDSVTFSGQ</sequence>
<keyword evidence="4" id="KW-1185">Reference proteome</keyword>
<proteinExistence type="predicted"/>
<evidence type="ECO:0000313" key="4">
    <source>
        <dbReference type="Proteomes" id="UP000582016"/>
    </source>
</evidence>
<dbReference type="AlphaFoldDB" id="A0A8H5NLI7"/>
<evidence type="ECO:0000256" key="2">
    <source>
        <dbReference type="SAM" id="SignalP"/>
    </source>
</evidence>
<accession>A0A8H5NLI7</accession>
<evidence type="ECO:0008006" key="5">
    <source>
        <dbReference type="Google" id="ProtNLM"/>
    </source>
</evidence>
<dbReference type="OrthoDB" id="5106681at2759"/>
<keyword evidence="2" id="KW-0732">Signal</keyword>
<feature type="signal peptide" evidence="2">
    <location>
        <begin position="1"/>
        <end position="21"/>
    </location>
</feature>
<dbReference type="EMBL" id="JAAOAQ010000023">
    <property type="protein sequence ID" value="KAF5570981.1"/>
    <property type="molecule type" value="Genomic_DNA"/>
</dbReference>
<gene>
    <name evidence="3" type="ORF">FPHYL_816</name>
</gene>
<comment type="caution">
    <text evidence="3">The sequence shown here is derived from an EMBL/GenBank/DDBJ whole genome shotgun (WGS) entry which is preliminary data.</text>
</comment>
<name>A0A8H5NLI7_9HYPO</name>